<accession>A0A364NDC8</accession>
<dbReference type="EMBL" id="QGDH01000013">
    <property type="protein sequence ID" value="RAR15315.1"/>
    <property type="molecule type" value="Genomic_DNA"/>
</dbReference>
<organism evidence="9 10">
    <name type="scientific">Stemphylium lycopersici</name>
    <name type="common">Tomato gray leaf spot disease fungus</name>
    <name type="synonym">Thyrospora lycopersici</name>
    <dbReference type="NCBI Taxonomy" id="183478"/>
    <lineage>
        <taxon>Eukaryota</taxon>
        <taxon>Fungi</taxon>
        <taxon>Dikarya</taxon>
        <taxon>Ascomycota</taxon>
        <taxon>Pezizomycotina</taxon>
        <taxon>Dothideomycetes</taxon>
        <taxon>Pleosporomycetidae</taxon>
        <taxon>Pleosporales</taxon>
        <taxon>Pleosporineae</taxon>
        <taxon>Pleosporaceae</taxon>
        <taxon>Stemphylium</taxon>
    </lineage>
</organism>
<gene>
    <name evidence="9" type="ORF">DDE83_001349</name>
</gene>
<dbReference type="Pfam" id="PF20684">
    <property type="entry name" value="Fung_rhodopsin"/>
    <property type="match status" value="1"/>
</dbReference>
<dbReference type="InterPro" id="IPR049326">
    <property type="entry name" value="Rhodopsin_dom_fungi"/>
</dbReference>
<evidence type="ECO:0000256" key="7">
    <source>
        <dbReference type="SAM" id="Phobius"/>
    </source>
</evidence>
<keyword evidence="10" id="KW-1185">Reference proteome</keyword>
<evidence type="ECO:0000256" key="6">
    <source>
        <dbReference type="SAM" id="MobiDB-lite"/>
    </source>
</evidence>
<dbReference type="AlphaFoldDB" id="A0A364NDC8"/>
<feature type="transmembrane region" description="Helical" evidence="7">
    <location>
        <begin position="221"/>
        <end position="241"/>
    </location>
</feature>
<evidence type="ECO:0000313" key="9">
    <source>
        <dbReference type="EMBL" id="RAR15315.1"/>
    </source>
</evidence>
<protein>
    <submittedName>
        <fullName evidence="9">Plasma membrane protein pth11-like protein</fullName>
    </submittedName>
</protein>
<feature type="transmembrane region" description="Helical" evidence="7">
    <location>
        <begin position="187"/>
        <end position="209"/>
    </location>
</feature>
<keyword evidence="4 7" id="KW-0472">Membrane</keyword>
<feature type="transmembrane region" description="Helical" evidence="7">
    <location>
        <begin position="52"/>
        <end position="73"/>
    </location>
</feature>
<feature type="transmembrane region" description="Helical" evidence="7">
    <location>
        <begin position="138"/>
        <end position="159"/>
    </location>
</feature>
<dbReference type="STRING" id="183478.A0A364NDC8"/>
<name>A0A364NDC8_STELY</name>
<sequence>MSYTYISVTSCFVTAIILLVLTVIAVLLRVILGWRRSKKMASLMWSQHMDDLFCILALVPTIGVSTVLIYGSAKGIIGAHNDASNIENWITSTTPTLVILEKLVYIIFIMQPLALGFTKLAFLFFYRRIFTWPSFQRVSLGFVFLTVAFIIAFFFGFVFDCNLNFSANWGSLASIAENCPFGFQATIAFTVVDAFFDLCILLLPLPWIWRLHMPTVRKFQVCGVFLLGGFAVAAAIVRMVICIKQNTPQEGLEMVTIMGMPPYDIIGITSHGLFWTMVETNVALIACCLPALRPIFKVAALGSVLSSLGSMLQVAGSKMGSQDASQATGNSSGKFSKISVASTGSARPSGKGQYERAVVSRAESDISLVEMQKKGEVHVTPDPYAVFDMEPEDRTYNSGAPRSLRGNDMV</sequence>
<dbReference type="PANTHER" id="PTHR33048">
    <property type="entry name" value="PTH11-LIKE INTEGRAL MEMBRANE PROTEIN (AFU_ORTHOLOGUE AFUA_5G11245)"/>
    <property type="match status" value="1"/>
</dbReference>
<keyword evidence="2 7" id="KW-0812">Transmembrane</keyword>
<evidence type="ECO:0000256" key="1">
    <source>
        <dbReference type="ARBA" id="ARBA00004141"/>
    </source>
</evidence>
<feature type="domain" description="Rhodopsin" evidence="8">
    <location>
        <begin position="47"/>
        <end position="297"/>
    </location>
</feature>
<evidence type="ECO:0000256" key="5">
    <source>
        <dbReference type="ARBA" id="ARBA00038359"/>
    </source>
</evidence>
<reference evidence="10" key="1">
    <citation type="submission" date="2018-05" db="EMBL/GenBank/DDBJ databases">
        <title>Draft genome sequence of Stemphylium lycopersici strain CIDEFI 213.</title>
        <authorList>
            <person name="Medina R."/>
            <person name="Franco M.E.E."/>
            <person name="Lucentini C.G."/>
            <person name="Saparrat M.C.N."/>
            <person name="Balatti P.A."/>
        </authorList>
    </citation>
    <scope>NUCLEOTIDE SEQUENCE [LARGE SCALE GENOMIC DNA]</scope>
    <source>
        <strain evidence="10">CIDEFI 213</strain>
    </source>
</reference>
<feature type="region of interest" description="Disordered" evidence="6">
    <location>
        <begin position="389"/>
        <end position="410"/>
    </location>
</feature>
<evidence type="ECO:0000256" key="3">
    <source>
        <dbReference type="ARBA" id="ARBA00022989"/>
    </source>
</evidence>
<evidence type="ECO:0000313" key="10">
    <source>
        <dbReference type="Proteomes" id="UP000249619"/>
    </source>
</evidence>
<dbReference type="GO" id="GO:0016020">
    <property type="term" value="C:membrane"/>
    <property type="evidence" value="ECO:0007669"/>
    <property type="project" value="UniProtKB-SubCell"/>
</dbReference>
<comment type="similarity">
    <text evidence="5">Belongs to the SAT4 family.</text>
</comment>
<feature type="transmembrane region" description="Helical" evidence="7">
    <location>
        <begin position="103"/>
        <end position="126"/>
    </location>
</feature>
<comment type="caution">
    <text evidence="9">The sequence shown here is derived from an EMBL/GenBank/DDBJ whole genome shotgun (WGS) entry which is preliminary data.</text>
</comment>
<evidence type="ECO:0000259" key="8">
    <source>
        <dbReference type="Pfam" id="PF20684"/>
    </source>
</evidence>
<feature type="transmembrane region" description="Helical" evidence="7">
    <location>
        <begin position="6"/>
        <end position="32"/>
    </location>
</feature>
<evidence type="ECO:0000256" key="2">
    <source>
        <dbReference type="ARBA" id="ARBA00022692"/>
    </source>
</evidence>
<dbReference type="InterPro" id="IPR052337">
    <property type="entry name" value="SAT4-like"/>
</dbReference>
<dbReference type="Proteomes" id="UP000249619">
    <property type="component" value="Unassembled WGS sequence"/>
</dbReference>
<dbReference type="PANTHER" id="PTHR33048:SF157">
    <property type="entry name" value="INTEGRAL MEMBRANE PROTEIN"/>
    <property type="match status" value="1"/>
</dbReference>
<proteinExistence type="inferred from homology"/>
<comment type="subcellular location">
    <subcellularLocation>
        <location evidence="1">Membrane</location>
        <topology evidence="1">Multi-pass membrane protein</topology>
    </subcellularLocation>
</comment>
<keyword evidence="3 7" id="KW-1133">Transmembrane helix</keyword>
<dbReference type="OrthoDB" id="5393606at2759"/>
<evidence type="ECO:0000256" key="4">
    <source>
        <dbReference type="ARBA" id="ARBA00023136"/>
    </source>
</evidence>